<dbReference type="EMBL" id="AAUJ02000001">
    <property type="protein sequence ID" value="EED65975.1"/>
    <property type="molecule type" value="Genomic_DNA"/>
</dbReference>
<dbReference type="Proteomes" id="UP000003039">
    <property type="component" value="Unassembled WGS sequence"/>
</dbReference>
<sequence>MPPYFLQAMYNLTDRCCTRHPSKVWLQRKLHWRTSVNKI</sequence>
<evidence type="ECO:0000313" key="1">
    <source>
        <dbReference type="EMBL" id="EED65975.1"/>
    </source>
</evidence>
<reference evidence="1 2" key="1">
    <citation type="journal article" date="2004" name="Appl. Environ. Microbiol.">
        <title>Mineralization of individual congeners of linear alkylbenzenesulfonate by defined pairs of heterotrophic bacteria.</title>
        <authorList>
            <person name="Schleheck D."/>
            <person name="Knepper T.P."/>
            <person name="Fischer K."/>
            <person name="Cook A.M."/>
        </authorList>
    </citation>
    <scope>NUCLEOTIDE SEQUENCE [LARGE SCALE GENOMIC DNA]</scope>
    <source>
        <strain evidence="2">DSM 14576 / KF-1</strain>
    </source>
</reference>
<dbReference type="AlphaFoldDB" id="B7WXF2"/>
<organism evidence="1 2">
    <name type="scientific">Comamonas testosteroni (strain DSM 14576 / KF-1)</name>
    <name type="common">Pseudomonas testosteroni</name>
    <dbReference type="NCBI Taxonomy" id="399795"/>
    <lineage>
        <taxon>Bacteria</taxon>
        <taxon>Pseudomonadati</taxon>
        <taxon>Pseudomonadota</taxon>
        <taxon>Betaproteobacteria</taxon>
        <taxon>Burkholderiales</taxon>
        <taxon>Comamonadaceae</taxon>
        <taxon>Comamonas</taxon>
    </lineage>
</organism>
<accession>B7WXF2</accession>
<comment type="caution">
    <text evidence="1">The sequence shown here is derived from an EMBL/GenBank/DDBJ whole genome shotgun (WGS) entry which is preliminary data.</text>
</comment>
<name>B7WXF2_COMTK</name>
<proteinExistence type="predicted"/>
<evidence type="ECO:0000313" key="2">
    <source>
        <dbReference type="Proteomes" id="UP000003039"/>
    </source>
</evidence>
<gene>
    <name evidence="1" type="ORF">CtesDRAFT_PD0921</name>
</gene>
<protein>
    <submittedName>
        <fullName evidence="1">Uncharacterized protein</fullName>
    </submittedName>
</protein>